<evidence type="ECO:0000313" key="4">
    <source>
        <dbReference type="Proteomes" id="UP001255246"/>
    </source>
</evidence>
<dbReference type="PANTHER" id="PTHR30388:SF6">
    <property type="entry name" value="XANTHINE DEHYDROGENASE SUBUNIT A-RELATED"/>
    <property type="match status" value="1"/>
</dbReference>
<proteinExistence type="predicted"/>
<evidence type="ECO:0000313" key="3">
    <source>
        <dbReference type="EMBL" id="MDT0607566.1"/>
    </source>
</evidence>
<evidence type="ECO:0000259" key="1">
    <source>
        <dbReference type="Pfam" id="PF02625"/>
    </source>
</evidence>
<dbReference type="EMBL" id="JAVRHR010000002">
    <property type="protein sequence ID" value="MDT0607566.1"/>
    <property type="molecule type" value="Genomic_DNA"/>
</dbReference>
<evidence type="ECO:0000259" key="2">
    <source>
        <dbReference type="Pfam" id="PF13478"/>
    </source>
</evidence>
<keyword evidence="4" id="KW-1185">Reference proteome</keyword>
<comment type="caution">
    <text evidence="3">The sequence shown here is derived from an EMBL/GenBank/DDBJ whole genome shotgun (WGS) entry which is preliminary data.</text>
</comment>
<organism evidence="3 4">
    <name type="scientific">Croceitalea rosinachiae</name>
    <dbReference type="NCBI Taxonomy" id="3075596"/>
    <lineage>
        <taxon>Bacteria</taxon>
        <taxon>Pseudomonadati</taxon>
        <taxon>Bacteroidota</taxon>
        <taxon>Flavobacteriia</taxon>
        <taxon>Flavobacteriales</taxon>
        <taxon>Flavobacteriaceae</taxon>
        <taxon>Croceitalea</taxon>
    </lineage>
</organism>
<name>A0ABU3ABL1_9FLAO</name>
<dbReference type="RefSeq" id="WP_311351400.1">
    <property type="nucleotide sequence ID" value="NZ_JAVRHR010000002.1"/>
</dbReference>
<dbReference type="InterPro" id="IPR052698">
    <property type="entry name" value="MoCofactor_Util/Proc"/>
</dbReference>
<dbReference type="Proteomes" id="UP001255246">
    <property type="component" value="Unassembled WGS sequence"/>
</dbReference>
<dbReference type="InterPro" id="IPR003777">
    <property type="entry name" value="XdhC_CoxI"/>
</dbReference>
<dbReference type="InterPro" id="IPR027051">
    <property type="entry name" value="XdhC_Rossmann_dom"/>
</dbReference>
<accession>A0ABU3ABL1</accession>
<dbReference type="Pfam" id="PF13478">
    <property type="entry name" value="XdhC_C"/>
    <property type="match status" value="1"/>
</dbReference>
<sequence length="335" mass="37469">MTHELKKIVKAYEQAAANNIKCVLATVVALDGSSYRRPGVRMLLQEDGKMVGAVSGGCVEKEVFLQAASVFKSKVAKVMTYDGRYRLGCEGILYILLEYFEPNAIFLETFWSTIKNRKNFLIESYFQKEHLEDVTFGSVFKFEDQTQPLQNSFSQKADNLIFSHTLNPCFKMIIIGAEHDAVQLCGYASMTGWEVTVVANPKEGKTLTDFPGATDFLNTDPETLRLNVDKQTAVVLMTHSYVKDLQYLISLKNERPAYFGLLGPARRREKLFDDLIERFPNVSEEFIAQIHGPAGIAVGAETPQEIAVSVVAEILSVTNKVQPILLKEKSGRIHA</sequence>
<protein>
    <submittedName>
        <fullName evidence="3">XdhC family protein</fullName>
    </submittedName>
</protein>
<dbReference type="Gene3D" id="3.40.50.720">
    <property type="entry name" value="NAD(P)-binding Rossmann-like Domain"/>
    <property type="match status" value="1"/>
</dbReference>
<reference evidence="3 4" key="1">
    <citation type="submission" date="2023-09" db="EMBL/GenBank/DDBJ databases">
        <authorList>
            <person name="Rey-Velasco X."/>
        </authorList>
    </citation>
    <scope>NUCLEOTIDE SEQUENCE [LARGE SCALE GENOMIC DNA]</scope>
    <source>
        <strain evidence="3 4">F388</strain>
    </source>
</reference>
<feature type="domain" description="XdhC- CoxI" evidence="1">
    <location>
        <begin position="16"/>
        <end position="82"/>
    </location>
</feature>
<dbReference type="Pfam" id="PF02625">
    <property type="entry name" value="XdhC_CoxI"/>
    <property type="match status" value="1"/>
</dbReference>
<feature type="domain" description="XdhC Rossmann" evidence="2">
    <location>
        <begin position="172"/>
        <end position="314"/>
    </location>
</feature>
<gene>
    <name evidence="3" type="ORF">RM706_11015</name>
</gene>
<dbReference type="PANTHER" id="PTHR30388">
    <property type="entry name" value="ALDEHYDE OXIDOREDUCTASE MOLYBDENUM COFACTOR ASSEMBLY PROTEIN"/>
    <property type="match status" value="1"/>
</dbReference>